<dbReference type="PANTHER" id="PTHR30408:SF12">
    <property type="entry name" value="TYPE I RESTRICTION ENZYME MJAVIII SPECIFICITY SUBUNIT"/>
    <property type="match status" value="1"/>
</dbReference>
<dbReference type="Proteomes" id="UP000036499">
    <property type="component" value="Unassembled WGS sequence"/>
</dbReference>
<comment type="similarity">
    <text evidence="1">Belongs to the type-I restriction system S methylase family.</text>
</comment>
<protein>
    <recommendedName>
        <fullName evidence="4">Type I restriction modification DNA specificity domain-containing protein</fullName>
    </recommendedName>
</protein>
<evidence type="ECO:0000256" key="2">
    <source>
        <dbReference type="ARBA" id="ARBA00022747"/>
    </source>
</evidence>
<dbReference type="Gene3D" id="3.90.220.20">
    <property type="entry name" value="DNA methylase specificity domains"/>
    <property type="match status" value="2"/>
</dbReference>
<keyword evidence="2" id="KW-0680">Restriction system</keyword>
<evidence type="ECO:0000313" key="6">
    <source>
        <dbReference type="Proteomes" id="UP000036499"/>
    </source>
</evidence>
<dbReference type="Pfam" id="PF01420">
    <property type="entry name" value="Methylase_S"/>
    <property type="match status" value="1"/>
</dbReference>
<dbReference type="EMBL" id="LDPU01000003">
    <property type="protein sequence ID" value="KLO47669.1"/>
    <property type="molecule type" value="Genomic_DNA"/>
</dbReference>
<sequence length="268" mass="29725">MLNLNTGILAALPVLLPPKHEQNRIVSAFGDVQQTIKTLERLIAKKQAIKQGMMQQLLTGRARLPGFTDDWRQSTVGAEFDVQLGKMLDAAKNAGVVKPYLGNRAVQWGRIDVSAAGSVPMTPSDIHRYRLQAGDLLVCEGGEVGRAAVWRNELSECYFQKALHRLRPRNGYDIRVMQALLELWSSVGSFADYVTQTSIAHLPREKFVEMPLPLPSIAEQTAIGDLVEDLDREIACVDRRIVKHRAIKQGMMQQLLTGRTRLSGASAS</sequence>
<comment type="caution">
    <text evidence="5">The sequence shown here is derived from an EMBL/GenBank/DDBJ whole genome shotgun (WGS) entry which is preliminary data.</text>
</comment>
<evidence type="ECO:0000256" key="1">
    <source>
        <dbReference type="ARBA" id="ARBA00010923"/>
    </source>
</evidence>
<evidence type="ECO:0000313" key="5">
    <source>
        <dbReference type="EMBL" id="KLO47669.1"/>
    </source>
</evidence>
<dbReference type="InterPro" id="IPR044946">
    <property type="entry name" value="Restrct_endonuc_typeI_TRD_sf"/>
</dbReference>
<dbReference type="InterPro" id="IPR000055">
    <property type="entry name" value="Restrct_endonuc_typeI_TRD"/>
</dbReference>
<accession>A0ABR5FMB1</accession>
<feature type="domain" description="Type I restriction modification DNA specificity" evidence="4">
    <location>
        <begin position="109"/>
        <end position="235"/>
    </location>
</feature>
<proteinExistence type="inferred from homology"/>
<name>A0ABR5FMB1_9MYCO</name>
<keyword evidence="3" id="KW-0238">DNA-binding</keyword>
<organism evidence="5 6">
    <name type="scientific">Mycolicibacterium senegalense</name>
    <dbReference type="NCBI Taxonomy" id="1796"/>
    <lineage>
        <taxon>Bacteria</taxon>
        <taxon>Bacillati</taxon>
        <taxon>Actinomycetota</taxon>
        <taxon>Actinomycetes</taxon>
        <taxon>Mycobacteriales</taxon>
        <taxon>Mycobacteriaceae</taxon>
        <taxon>Mycolicibacterium</taxon>
    </lineage>
</organism>
<keyword evidence="6" id="KW-1185">Reference proteome</keyword>
<evidence type="ECO:0000259" key="4">
    <source>
        <dbReference type="Pfam" id="PF01420"/>
    </source>
</evidence>
<evidence type="ECO:0000256" key="3">
    <source>
        <dbReference type="ARBA" id="ARBA00023125"/>
    </source>
</evidence>
<dbReference type="InterPro" id="IPR052021">
    <property type="entry name" value="Type-I_RS_S_subunit"/>
</dbReference>
<dbReference type="PANTHER" id="PTHR30408">
    <property type="entry name" value="TYPE-1 RESTRICTION ENZYME ECOKI SPECIFICITY PROTEIN"/>
    <property type="match status" value="1"/>
</dbReference>
<dbReference type="SUPFAM" id="SSF116734">
    <property type="entry name" value="DNA methylase specificity domain"/>
    <property type="match status" value="2"/>
</dbReference>
<reference evidence="5 6" key="1">
    <citation type="submission" date="2015-05" db="EMBL/GenBank/DDBJ databases">
        <title>Genome sequence of Mycobacterium senegalense.</title>
        <authorList>
            <person name="Greninger A.L."/>
            <person name="Miller S."/>
        </authorList>
    </citation>
    <scope>NUCLEOTIDE SEQUENCE [LARGE SCALE GENOMIC DNA]</scope>
    <source>
        <strain evidence="5 6">CK2</strain>
    </source>
</reference>
<gene>
    <name evidence="5" type="ORF">ABW05_31270</name>
</gene>